<dbReference type="AlphaFoldDB" id="A0A0N4UI65"/>
<organism evidence="2 4">
    <name type="scientific">Dracunculus medinensis</name>
    <name type="common">Guinea worm</name>
    <dbReference type="NCBI Taxonomy" id="318479"/>
    <lineage>
        <taxon>Eukaryota</taxon>
        <taxon>Metazoa</taxon>
        <taxon>Ecdysozoa</taxon>
        <taxon>Nematoda</taxon>
        <taxon>Chromadorea</taxon>
        <taxon>Rhabditida</taxon>
        <taxon>Spirurina</taxon>
        <taxon>Dracunculoidea</taxon>
        <taxon>Dracunculidae</taxon>
        <taxon>Dracunculus</taxon>
    </lineage>
</organism>
<dbReference type="WBParaSite" id="DME_0000728201-mRNA-1">
    <property type="protein sequence ID" value="DME_0000728201-mRNA-1"/>
    <property type="gene ID" value="DME_0000728201"/>
</dbReference>
<gene>
    <name evidence="1" type="ORF">DME_LOCUS1700</name>
</gene>
<sequence>MVQRPEMAGKRKKIANLEFRKKKNGQWKFRYAGEDEFSSAIMATSTKFIDASRRATLWVLKFIKLILKEEITWLQSMSTDKDRMAKANYDVTEWILIKQAR</sequence>
<reference evidence="1 3" key="2">
    <citation type="submission" date="2018-11" db="EMBL/GenBank/DDBJ databases">
        <authorList>
            <consortium name="Pathogen Informatics"/>
        </authorList>
    </citation>
    <scope>NUCLEOTIDE SEQUENCE [LARGE SCALE GENOMIC DNA]</scope>
</reference>
<protein>
    <submittedName>
        <fullName evidence="4">Integrase</fullName>
    </submittedName>
</protein>
<reference evidence="4" key="1">
    <citation type="submission" date="2017-02" db="UniProtKB">
        <authorList>
            <consortium name="WormBaseParasite"/>
        </authorList>
    </citation>
    <scope>IDENTIFICATION</scope>
</reference>
<proteinExistence type="predicted"/>
<evidence type="ECO:0000313" key="4">
    <source>
        <dbReference type="WBParaSite" id="DME_0000728201-mRNA-1"/>
    </source>
</evidence>
<dbReference type="EMBL" id="UYYG01000029">
    <property type="protein sequence ID" value="VDN51727.1"/>
    <property type="molecule type" value="Genomic_DNA"/>
</dbReference>
<dbReference type="STRING" id="318479.A0A0N4UI65"/>
<dbReference type="Proteomes" id="UP000274756">
    <property type="component" value="Unassembled WGS sequence"/>
</dbReference>
<evidence type="ECO:0000313" key="1">
    <source>
        <dbReference type="EMBL" id="VDN51727.1"/>
    </source>
</evidence>
<evidence type="ECO:0000313" key="3">
    <source>
        <dbReference type="Proteomes" id="UP000274756"/>
    </source>
</evidence>
<evidence type="ECO:0000313" key="2">
    <source>
        <dbReference type="Proteomes" id="UP000038040"/>
    </source>
</evidence>
<name>A0A0N4UI65_DRAME</name>
<keyword evidence="3" id="KW-1185">Reference proteome</keyword>
<dbReference type="Proteomes" id="UP000038040">
    <property type="component" value="Unplaced"/>
</dbReference>
<accession>A0A0N4UI65</accession>